<gene>
    <name evidence="1" type="ORF">ACFO5W_07025</name>
</gene>
<protein>
    <submittedName>
        <fullName evidence="1">Uncharacterized protein</fullName>
    </submittedName>
</protein>
<name>A0ABV9C0Q1_9GAMM</name>
<accession>A0ABV9C0Q1</accession>
<dbReference type="RefSeq" id="WP_266151135.1">
    <property type="nucleotide sequence ID" value="NZ_CP064028.1"/>
</dbReference>
<dbReference type="EMBL" id="JBHSGA010000013">
    <property type="protein sequence ID" value="MFC4526390.1"/>
    <property type="molecule type" value="Genomic_DNA"/>
</dbReference>
<dbReference type="Proteomes" id="UP001595961">
    <property type="component" value="Unassembled WGS sequence"/>
</dbReference>
<evidence type="ECO:0000313" key="2">
    <source>
        <dbReference type="Proteomes" id="UP001595961"/>
    </source>
</evidence>
<organism evidence="1 2">
    <name type="scientific">Dyella halodurans</name>
    <dbReference type="NCBI Taxonomy" id="1920171"/>
    <lineage>
        <taxon>Bacteria</taxon>
        <taxon>Pseudomonadati</taxon>
        <taxon>Pseudomonadota</taxon>
        <taxon>Gammaproteobacteria</taxon>
        <taxon>Lysobacterales</taxon>
        <taxon>Rhodanobacteraceae</taxon>
        <taxon>Dyella</taxon>
    </lineage>
</organism>
<comment type="caution">
    <text evidence="1">The sequence shown here is derived from an EMBL/GenBank/DDBJ whole genome shotgun (WGS) entry which is preliminary data.</text>
</comment>
<keyword evidence="2" id="KW-1185">Reference proteome</keyword>
<proteinExistence type="predicted"/>
<sequence length="61" mass="7220">MSAPDKVMYWGGTMITELDRDGLLKVIDHLVRENGQLRDDCASYRKHVDWESFVRDPRQRI</sequence>
<reference evidence="2" key="1">
    <citation type="journal article" date="2019" name="Int. J. Syst. Evol. Microbiol.">
        <title>The Global Catalogue of Microorganisms (GCM) 10K type strain sequencing project: providing services to taxonomists for standard genome sequencing and annotation.</title>
        <authorList>
            <consortium name="The Broad Institute Genomics Platform"/>
            <consortium name="The Broad Institute Genome Sequencing Center for Infectious Disease"/>
            <person name="Wu L."/>
            <person name="Ma J."/>
        </authorList>
    </citation>
    <scope>NUCLEOTIDE SEQUENCE [LARGE SCALE GENOMIC DNA]</scope>
    <source>
        <strain evidence="2">CCM 4481</strain>
    </source>
</reference>
<evidence type="ECO:0000313" key="1">
    <source>
        <dbReference type="EMBL" id="MFC4526390.1"/>
    </source>
</evidence>